<feature type="compositionally biased region" description="Low complexity" evidence="1">
    <location>
        <begin position="78"/>
        <end position="99"/>
    </location>
</feature>
<evidence type="ECO:0000313" key="4">
    <source>
        <dbReference type="Proteomes" id="UP001198565"/>
    </source>
</evidence>
<keyword evidence="4" id="KW-1185">Reference proteome</keyword>
<sequence>MVGVNASFAPVPAHSALVMLADVDQNKVTPGLLGFVVFAALGAAVWLLLKSMNKQFKKVDFEEAPDPEPGAGRKEKASGPASAARGSAAGSAAGSTTGSASGGAARGEG</sequence>
<proteinExistence type="predicted"/>
<keyword evidence="2" id="KW-0472">Membrane</keyword>
<keyword evidence="2" id="KW-1133">Transmembrane helix</keyword>
<evidence type="ECO:0000313" key="3">
    <source>
        <dbReference type="EMBL" id="MBY8884010.1"/>
    </source>
</evidence>
<reference evidence="3 4" key="1">
    <citation type="submission" date="2021-08" db="EMBL/GenBank/DDBJ databases">
        <title>Streptomyces sp. PTM05 isolated from lichen.</title>
        <authorList>
            <person name="Somphong A."/>
            <person name="Phongsopitanun W."/>
            <person name="Tanasupawat S."/>
        </authorList>
    </citation>
    <scope>NUCLEOTIDE SEQUENCE [LARGE SCALE GENOMIC DNA]</scope>
    <source>
        <strain evidence="3 4">Ptm05</strain>
    </source>
</reference>
<organism evidence="3 4">
    <name type="scientific">Streptantibioticus parmotrematis</name>
    <dbReference type="NCBI Taxonomy" id="2873249"/>
    <lineage>
        <taxon>Bacteria</taxon>
        <taxon>Bacillati</taxon>
        <taxon>Actinomycetota</taxon>
        <taxon>Actinomycetes</taxon>
        <taxon>Kitasatosporales</taxon>
        <taxon>Streptomycetaceae</taxon>
        <taxon>Streptantibioticus</taxon>
    </lineage>
</organism>
<dbReference type="EMBL" id="JAINVZ010000002">
    <property type="protein sequence ID" value="MBY8884010.1"/>
    <property type="molecule type" value="Genomic_DNA"/>
</dbReference>
<evidence type="ECO:0000256" key="1">
    <source>
        <dbReference type="SAM" id="MobiDB-lite"/>
    </source>
</evidence>
<accession>A0ABS7QNL7</accession>
<feature type="region of interest" description="Disordered" evidence="1">
    <location>
        <begin position="60"/>
        <end position="109"/>
    </location>
</feature>
<comment type="caution">
    <text evidence="3">The sequence shown here is derived from an EMBL/GenBank/DDBJ whole genome shotgun (WGS) entry which is preliminary data.</text>
</comment>
<feature type="compositionally biased region" description="Gly residues" evidence="1">
    <location>
        <begin position="100"/>
        <end position="109"/>
    </location>
</feature>
<name>A0ABS7QNL7_9ACTN</name>
<dbReference type="Proteomes" id="UP001198565">
    <property type="component" value="Unassembled WGS sequence"/>
</dbReference>
<protein>
    <submittedName>
        <fullName evidence="3">Uncharacterized protein</fullName>
    </submittedName>
</protein>
<keyword evidence="2" id="KW-0812">Transmembrane</keyword>
<evidence type="ECO:0000256" key="2">
    <source>
        <dbReference type="SAM" id="Phobius"/>
    </source>
</evidence>
<feature type="transmembrane region" description="Helical" evidence="2">
    <location>
        <begin position="28"/>
        <end position="49"/>
    </location>
</feature>
<gene>
    <name evidence="3" type="ORF">K7472_04025</name>
</gene>